<keyword evidence="2" id="KW-0472">Membrane</keyword>
<dbReference type="AlphaFoldDB" id="A0A1H9E8B4"/>
<gene>
    <name evidence="3" type="ORF">SAMN02982919_00225</name>
</gene>
<proteinExistence type="predicted"/>
<name>A0A1H9E8B4_9BURK</name>
<evidence type="ECO:0000256" key="1">
    <source>
        <dbReference type="SAM" id="MobiDB-lite"/>
    </source>
</evidence>
<keyword evidence="4" id="KW-1185">Reference proteome</keyword>
<dbReference type="EMBL" id="FOGD01000001">
    <property type="protein sequence ID" value="SEQ21822.1"/>
    <property type="molecule type" value="Genomic_DNA"/>
</dbReference>
<accession>A0A1H9E8B4</accession>
<feature type="region of interest" description="Disordered" evidence="1">
    <location>
        <begin position="1"/>
        <end position="21"/>
    </location>
</feature>
<sequence>MSAARNPLQDEGEPLRSPLTEPIQNIGRGHPEYHFVQAVMELRSAIHQMDVEHKVGMARLEGKVDAIQDTTGGTKKKVDGLVRWQTLIIGGTAVAGIVASALFGLYIKFGDRITIAPAPAATPITAPVPATPPLPVAKP</sequence>
<evidence type="ECO:0000313" key="3">
    <source>
        <dbReference type="EMBL" id="SEQ21822.1"/>
    </source>
</evidence>
<dbReference type="Proteomes" id="UP000199766">
    <property type="component" value="Unassembled WGS sequence"/>
</dbReference>
<evidence type="ECO:0000256" key="2">
    <source>
        <dbReference type="SAM" id="Phobius"/>
    </source>
</evidence>
<evidence type="ECO:0000313" key="4">
    <source>
        <dbReference type="Proteomes" id="UP000199766"/>
    </source>
</evidence>
<organism evidence="3 4">
    <name type="scientific">Giesbergeria anulus</name>
    <dbReference type="NCBI Taxonomy" id="180197"/>
    <lineage>
        <taxon>Bacteria</taxon>
        <taxon>Pseudomonadati</taxon>
        <taxon>Pseudomonadota</taxon>
        <taxon>Betaproteobacteria</taxon>
        <taxon>Burkholderiales</taxon>
        <taxon>Comamonadaceae</taxon>
        <taxon>Giesbergeria</taxon>
    </lineage>
</organism>
<reference evidence="3 4" key="1">
    <citation type="submission" date="2016-10" db="EMBL/GenBank/DDBJ databases">
        <authorList>
            <person name="de Groot N.N."/>
        </authorList>
    </citation>
    <scope>NUCLEOTIDE SEQUENCE [LARGE SCALE GENOMIC DNA]</scope>
    <source>
        <strain evidence="3 4">ATCC 35958</strain>
    </source>
</reference>
<keyword evidence="2" id="KW-0812">Transmembrane</keyword>
<protein>
    <submittedName>
        <fullName evidence="3">Uncharacterized protein</fullName>
    </submittedName>
</protein>
<dbReference type="STRING" id="180197.SAMN02982919_00225"/>
<feature type="transmembrane region" description="Helical" evidence="2">
    <location>
        <begin position="84"/>
        <end position="107"/>
    </location>
</feature>
<keyword evidence="2" id="KW-1133">Transmembrane helix</keyword>